<gene>
    <name evidence="1" type="ORF">SPELUC_LOCUS11871</name>
</gene>
<evidence type="ECO:0000313" key="1">
    <source>
        <dbReference type="EMBL" id="CAG8711885.1"/>
    </source>
</evidence>
<feature type="non-terminal residue" evidence="1">
    <location>
        <position position="40"/>
    </location>
</feature>
<reference evidence="1" key="1">
    <citation type="submission" date="2021-06" db="EMBL/GenBank/DDBJ databases">
        <authorList>
            <person name="Kallberg Y."/>
            <person name="Tangrot J."/>
            <person name="Rosling A."/>
        </authorList>
    </citation>
    <scope>NUCLEOTIDE SEQUENCE</scope>
    <source>
        <strain evidence="1">28 12/20/2015</strain>
    </source>
</reference>
<dbReference type="Proteomes" id="UP000789366">
    <property type="component" value="Unassembled WGS sequence"/>
</dbReference>
<comment type="caution">
    <text evidence="1">The sequence shown here is derived from an EMBL/GenBank/DDBJ whole genome shotgun (WGS) entry which is preliminary data.</text>
</comment>
<evidence type="ECO:0000313" key="2">
    <source>
        <dbReference type="Proteomes" id="UP000789366"/>
    </source>
</evidence>
<proteinExistence type="predicted"/>
<keyword evidence="2" id="KW-1185">Reference proteome</keyword>
<sequence length="40" mass="4906">TLQTRNFALRKRNIYFLKESNNIREKVTSYEERATSRNEK</sequence>
<name>A0ACA9PI85_9GLOM</name>
<organism evidence="1 2">
    <name type="scientific">Cetraspora pellucida</name>
    <dbReference type="NCBI Taxonomy" id="1433469"/>
    <lineage>
        <taxon>Eukaryota</taxon>
        <taxon>Fungi</taxon>
        <taxon>Fungi incertae sedis</taxon>
        <taxon>Mucoromycota</taxon>
        <taxon>Glomeromycotina</taxon>
        <taxon>Glomeromycetes</taxon>
        <taxon>Diversisporales</taxon>
        <taxon>Gigasporaceae</taxon>
        <taxon>Cetraspora</taxon>
    </lineage>
</organism>
<dbReference type="EMBL" id="CAJVPW010026281">
    <property type="protein sequence ID" value="CAG8711885.1"/>
    <property type="molecule type" value="Genomic_DNA"/>
</dbReference>
<feature type="non-terminal residue" evidence="1">
    <location>
        <position position="1"/>
    </location>
</feature>
<protein>
    <submittedName>
        <fullName evidence="1">7064_t:CDS:1</fullName>
    </submittedName>
</protein>
<accession>A0ACA9PI85</accession>